<dbReference type="AlphaFoldDB" id="A0A370HP23"/>
<feature type="transmembrane region" description="Helical" evidence="6">
    <location>
        <begin position="128"/>
        <end position="154"/>
    </location>
</feature>
<dbReference type="STRING" id="1210086.GCA_001613105_06269"/>
<evidence type="ECO:0000256" key="1">
    <source>
        <dbReference type="ARBA" id="ARBA00004651"/>
    </source>
</evidence>
<evidence type="ECO:0000256" key="6">
    <source>
        <dbReference type="SAM" id="Phobius"/>
    </source>
</evidence>
<evidence type="ECO:0000259" key="7">
    <source>
        <dbReference type="PROSITE" id="PS50850"/>
    </source>
</evidence>
<keyword evidence="4 6" id="KW-1133">Transmembrane helix</keyword>
<reference evidence="8 9" key="1">
    <citation type="submission" date="2018-07" db="EMBL/GenBank/DDBJ databases">
        <title>Genomic Encyclopedia of Type Strains, Phase IV (KMG-IV): sequencing the most valuable type-strain genomes for metagenomic binning, comparative biology and taxonomic classification.</title>
        <authorList>
            <person name="Goeker M."/>
        </authorList>
    </citation>
    <scope>NUCLEOTIDE SEQUENCE [LARGE SCALE GENOMIC DNA]</scope>
    <source>
        <strain evidence="8 9">DSM 44290</strain>
    </source>
</reference>
<feature type="domain" description="Major facilitator superfamily (MFS) profile" evidence="7">
    <location>
        <begin position="4"/>
        <end position="384"/>
    </location>
</feature>
<evidence type="ECO:0000256" key="3">
    <source>
        <dbReference type="ARBA" id="ARBA00022692"/>
    </source>
</evidence>
<feature type="transmembrane region" description="Helical" evidence="6">
    <location>
        <begin position="68"/>
        <end position="88"/>
    </location>
</feature>
<dbReference type="InterPro" id="IPR050189">
    <property type="entry name" value="MFS_Efflux_Transporters"/>
</dbReference>
<feature type="transmembrane region" description="Helical" evidence="6">
    <location>
        <begin position="94"/>
        <end position="116"/>
    </location>
</feature>
<dbReference type="PROSITE" id="PS50850">
    <property type="entry name" value="MFS"/>
    <property type="match status" value="1"/>
</dbReference>
<name>A0A370HP23_9NOCA</name>
<protein>
    <submittedName>
        <fullName evidence="8">Putative MFS family arabinose efflux permease</fullName>
    </submittedName>
</protein>
<comment type="caution">
    <text evidence="8">The sequence shown here is derived from an EMBL/GenBank/DDBJ whole genome shotgun (WGS) entry which is preliminary data.</text>
</comment>
<feature type="transmembrane region" description="Helical" evidence="6">
    <location>
        <begin position="338"/>
        <end position="357"/>
    </location>
</feature>
<keyword evidence="5 6" id="KW-0472">Membrane</keyword>
<evidence type="ECO:0000313" key="8">
    <source>
        <dbReference type="EMBL" id="RDI60326.1"/>
    </source>
</evidence>
<evidence type="ECO:0000256" key="5">
    <source>
        <dbReference type="ARBA" id="ARBA00023136"/>
    </source>
</evidence>
<dbReference type="GO" id="GO:0022857">
    <property type="term" value="F:transmembrane transporter activity"/>
    <property type="evidence" value="ECO:0007669"/>
    <property type="project" value="InterPro"/>
</dbReference>
<dbReference type="PANTHER" id="PTHR43124">
    <property type="entry name" value="PURINE EFFLUX PUMP PBUE"/>
    <property type="match status" value="1"/>
</dbReference>
<feature type="transmembrane region" description="Helical" evidence="6">
    <location>
        <begin position="272"/>
        <end position="290"/>
    </location>
</feature>
<keyword evidence="2" id="KW-1003">Cell membrane</keyword>
<dbReference type="InterPro" id="IPR020846">
    <property type="entry name" value="MFS_dom"/>
</dbReference>
<organism evidence="8 9">
    <name type="scientific">Nocardia pseudobrasiliensis</name>
    <dbReference type="NCBI Taxonomy" id="45979"/>
    <lineage>
        <taxon>Bacteria</taxon>
        <taxon>Bacillati</taxon>
        <taxon>Actinomycetota</taxon>
        <taxon>Actinomycetes</taxon>
        <taxon>Mycobacteriales</taxon>
        <taxon>Nocardiaceae</taxon>
        <taxon>Nocardia</taxon>
    </lineage>
</organism>
<feature type="transmembrane region" description="Helical" evidence="6">
    <location>
        <begin position="160"/>
        <end position="181"/>
    </location>
</feature>
<keyword evidence="9" id="KW-1185">Reference proteome</keyword>
<gene>
    <name evidence="8" type="ORF">DFR76_11658</name>
</gene>
<dbReference type="InterPro" id="IPR036259">
    <property type="entry name" value="MFS_trans_sf"/>
</dbReference>
<dbReference type="Pfam" id="PF07690">
    <property type="entry name" value="MFS_1"/>
    <property type="match status" value="1"/>
</dbReference>
<dbReference type="EMBL" id="QQBC01000016">
    <property type="protein sequence ID" value="RDI60326.1"/>
    <property type="molecule type" value="Genomic_DNA"/>
</dbReference>
<accession>A0A370HP23</accession>
<dbReference type="Gene3D" id="1.20.1250.20">
    <property type="entry name" value="MFS general substrate transporter like domains"/>
    <property type="match status" value="1"/>
</dbReference>
<comment type="subcellular location">
    <subcellularLocation>
        <location evidence="1">Cell membrane</location>
        <topology evidence="1">Multi-pass membrane protein</topology>
    </subcellularLocation>
</comment>
<feature type="transmembrane region" description="Helical" evidence="6">
    <location>
        <begin position="43"/>
        <end position="61"/>
    </location>
</feature>
<dbReference type="SUPFAM" id="SSF103473">
    <property type="entry name" value="MFS general substrate transporter"/>
    <property type="match status" value="1"/>
</dbReference>
<feature type="transmembrane region" description="Helical" evidence="6">
    <location>
        <begin position="363"/>
        <end position="385"/>
    </location>
</feature>
<dbReference type="CDD" id="cd17324">
    <property type="entry name" value="MFS_NepI_like"/>
    <property type="match status" value="1"/>
</dbReference>
<feature type="transmembrane region" description="Helical" evidence="6">
    <location>
        <begin position="302"/>
        <end position="326"/>
    </location>
</feature>
<proteinExistence type="predicted"/>
<evidence type="ECO:0000313" key="9">
    <source>
        <dbReference type="Proteomes" id="UP000254869"/>
    </source>
</evidence>
<feature type="transmembrane region" description="Helical" evidence="6">
    <location>
        <begin position="202"/>
        <end position="228"/>
    </location>
</feature>
<feature type="transmembrane region" description="Helical" evidence="6">
    <location>
        <begin position="240"/>
        <end position="260"/>
    </location>
</feature>
<dbReference type="GO" id="GO:0005886">
    <property type="term" value="C:plasma membrane"/>
    <property type="evidence" value="ECO:0007669"/>
    <property type="project" value="UniProtKB-SubCell"/>
</dbReference>
<dbReference type="PANTHER" id="PTHR43124:SF10">
    <property type="entry name" value="PURINE EFFLUX PUMP PBUE"/>
    <property type="match status" value="1"/>
</dbReference>
<keyword evidence="3 6" id="KW-0812">Transmembrane</keyword>
<evidence type="ECO:0000256" key="4">
    <source>
        <dbReference type="ARBA" id="ARBA00022989"/>
    </source>
</evidence>
<dbReference type="Proteomes" id="UP000254869">
    <property type="component" value="Unassembled WGS sequence"/>
</dbReference>
<dbReference type="RefSeq" id="WP_068005435.1">
    <property type="nucleotide sequence ID" value="NZ_QQBC01000016.1"/>
</dbReference>
<sequence>MPLWLLSIAFSVFVFYTDDYMIAGVLPEIANDLHVSEPTAGQLVSVYSLMLVIGAPLIAFASAHRSRMLVFSCASGVFIGANLLSAMVDSFWPLLILRLLAGAAAATCVPSMFALVSALAPPERRSAYIGLVSAGIVGALALGVPLGTLGASVFGWRGNFLFLAGLSALALLMLFGCRRSLSVDAEPVSARESLASLSSRPVLTILLGNTVLVGGSLMMFTYFGVFAAAFADSTLRERGLLFAIAGVAGLVGSVVGGVYVDKKGPAPALRVGFGLFLLTMIVFSILYPFAPVPQLVLVPLTITWSLSIYWNVPAVQTMLLNLAPGAETQVVALNSSSTYLGVTLGSIAGGAVLSLFGPFSMPISAAILGALAYLVIALAAPRAALVREEQRSPS</sequence>
<dbReference type="InterPro" id="IPR011701">
    <property type="entry name" value="MFS"/>
</dbReference>
<evidence type="ECO:0000256" key="2">
    <source>
        <dbReference type="ARBA" id="ARBA00022475"/>
    </source>
</evidence>